<feature type="transmembrane region" description="Helical" evidence="2">
    <location>
        <begin position="189"/>
        <end position="208"/>
    </location>
</feature>
<evidence type="ECO:0000256" key="1">
    <source>
        <dbReference type="SAM" id="MobiDB-lite"/>
    </source>
</evidence>
<protein>
    <recommendedName>
        <fullName evidence="5">DUF1275 domain protein</fullName>
    </recommendedName>
</protein>
<evidence type="ECO:0000313" key="4">
    <source>
        <dbReference type="Proteomes" id="UP000092154"/>
    </source>
</evidence>
<evidence type="ECO:0008006" key="5">
    <source>
        <dbReference type="Google" id="ProtNLM"/>
    </source>
</evidence>
<feature type="transmembrane region" description="Helical" evidence="2">
    <location>
        <begin position="130"/>
        <end position="149"/>
    </location>
</feature>
<feature type="transmembrane region" description="Helical" evidence="2">
    <location>
        <begin position="96"/>
        <end position="118"/>
    </location>
</feature>
<feature type="transmembrane region" description="Helical" evidence="2">
    <location>
        <begin position="64"/>
        <end position="84"/>
    </location>
</feature>
<keyword evidence="4" id="KW-1185">Reference proteome</keyword>
<organism evidence="3 4">
    <name type="scientific">Rhizopogon vinicolor AM-OR11-026</name>
    <dbReference type="NCBI Taxonomy" id="1314800"/>
    <lineage>
        <taxon>Eukaryota</taxon>
        <taxon>Fungi</taxon>
        <taxon>Dikarya</taxon>
        <taxon>Basidiomycota</taxon>
        <taxon>Agaricomycotina</taxon>
        <taxon>Agaricomycetes</taxon>
        <taxon>Agaricomycetidae</taxon>
        <taxon>Boletales</taxon>
        <taxon>Suillineae</taxon>
        <taxon>Rhizopogonaceae</taxon>
        <taxon>Rhizopogon</taxon>
    </lineage>
</organism>
<accession>A0A1B7MXZ2</accession>
<keyword evidence="2" id="KW-0472">Membrane</keyword>
<evidence type="ECO:0000313" key="3">
    <source>
        <dbReference type="EMBL" id="OAX37462.1"/>
    </source>
</evidence>
<feature type="compositionally biased region" description="Polar residues" evidence="1">
    <location>
        <begin position="254"/>
        <end position="270"/>
    </location>
</feature>
<dbReference type="PANTHER" id="PTHR37488">
    <property type="entry name" value="DUF1275 DOMAIN-CONTAINING PROTEIN"/>
    <property type="match status" value="1"/>
</dbReference>
<dbReference type="OrthoDB" id="5288586at2759"/>
<keyword evidence="2" id="KW-0812">Transmembrane</keyword>
<evidence type="ECO:0000256" key="2">
    <source>
        <dbReference type="SAM" id="Phobius"/>
    </source>
</evidence>
<dbReference type="EMBL" id="KV448350">
    <property type="protein sequence ID" value="OAX37462.1"/>
    <property type="molecule type" value="Genomic_DNA"/>
</dbReference>
<feature type="region of interest" description="Disordered" evidence="1">
    <location>
        <begin position="251"/>
        <end position="270"/>
    </location>
</feature>
<keyword evidence="2" id="KW-1133">Transmembrane helix</keyword>
<feature type="transmembrane region" description="Helical" evidence="2">
    <location>
        <begin position="214"/>
        <end position="231"/>
    </location>
</feature>
<name>A0A1B7MXZ2_9AGAM</name>
<gene>
    <name evidence="3" type="ORF">K503DRAFT_742682</name>
</gene>
<dbReference type="InterPro" id="IPR010699">
    <property type="entry name" value="DUF1275"/>
</dbReference>
<dbReference type="STRING" id="1314800.A0A1B7MXZ2"/>
<dbReference type="Pfam" id="PF06912">
    <property type="entry name" value="DUF1275"/>
    <property type="match status" value="1"/>
</dbReference>
<dbReference type="InParanoid" id="A0A1B7MXZ2"/>
<dbReference type="PANTHER" id="PTHR37488:SF2">
    <property type="entry name" value="DUF1275 DOMAIN-CONTAINING PROTEIN"/>
    <property type="match status" value="1"/>
</dbReference>
<sequence>MFKRTIKHLQHTVSPTFFPAQLIAVAFCTGILDATTYADFQTFASNQTGNAIMLPVGMVGAARVQMLGTGVSLATFLFFGCLSGQIGHVFGHRKRWWLLLSSFIQATFVLIPAALLYTQSVIISQVNAPFLLFFLATSAGLQVAMARNLGVNEIPTAMLTSPFIDFLTDRHLFSGRWSDGKLMGRNRRLCYISAIWGGAFLGAVMHRYSGSKEVILMVGCMKLGIMASFWFNREVEEGKSATVTVEDEIKSRGSRNYGSPNDNLQLPQLS</sequence>
<reference evidence="3 4" key="1">
    <citation type="submission" date="2016-06" db="EMBL/GenBank/DDBJ databases">
        <title>Comparative genomics of the ectomycorrhizal sister species Rhizopogon vinicolor and Rhizopogon vesiculosus (Basidiomycota: Boletales) reveals a divergence of the mating type B locus.</title>
        <authorList>
            <consortium name="DOE Joint Genome Institute"/>
            <person name="Mujic A.B."/>
            <person name="Kuo A."/>
            <person name="Tritt A."/>
            <person name="Lipzen A."/>
            <person name="Chen C."/>
            <person name="Johnson J."/>
            <person name="Sharma A."/>
            <person name="Barry K."/>
            <person name="Grigoriev I.V."/>
            <person name="Spatafora J.W."/>
        </authorList>
    </citation>
    <scope>NUCLEOTIDE SEQUENCE [LARGE SCALE GENOMIC DNA]</scope>
    <source>
        <strain evidence="3 4">AM-OR11-026</strain>
    </source>
</reference>
<dbReference type="Proteomes" id="UP000092154">
    <property type="component" value="Unassembled WGS sequence"/>
</dbReference>
<proteinExistence type="predicted"/>
<feature type="transmembrane region" description="Helical" evidence="2">
    <location>
        <begin position="12"/>
        <end position="32"/>
    </location>
</feature>
<dbReference type="AlphaFoldDB" id="A0A1B7MXZ2"/>